<dbReference type="PANTHER" id="PTHR10887">
    <property type="entry name" value="DNA2/NAM7 HELICASE FAMILY"/>
    <property type="match status" value="1"/>
</dbReference>
<proteinExistence type="predicted"/>
<sequence length="209" mass="24128">MPESARRQREREIKLELLQQADICVSTLNYVGNSIFDSFSPFDVNNPMNKNEKLKKPPASSSTISSLFNCLIIDEAGQCIEIDNYIPLRLGMNRIVLVGDPEQLPATILSRRALEAGLNQSLFERLYKLFKYDLNNPIRMLNIQYRMHDEICKFPSMHVYRSKLKTDKSINQKRKKFLLKPYMILDIVNGQEQLDPVTQSYGNPLEADV</sequence>
<name>A0A8S3I7P0_9BILA</name>
<comment type="caution">
    <text evidence="3">The sequence shown here is derived from an EMBL/GenBank/DDBJ whole genome shotgun (WGS) entry which is preliminary data.</text>
</comment>
<dbReference type="GO" id="GO:0001147">
    <property type="term" value="F:transcription termination site sequence-specific DNA binding"/>
    <property type="evidence" value="ECO:0007669"/>
    <property type="project" value="TreeGrafter"/>
</dbReference>
<dbReference type="EMBL" id="CAJOBI010328967">
    <property type="protein sequence ID" value="CAF5195735.1"/>
    <property type="molecule type" value="Genomic_DNA"/>
</dbReference>
<dbReference type="Pfam" id="PF13086">
    <property type="entry name" value="AAA_11"/>
    <property type="match status" value="1"/>
</dbReference>
<organism evidence="3 4">
    <name type="scientific">Rotaria magnacalcarata</name>
    <dbReference type="NCBI Taxonomy" id="392030"/>
    <lineage>
        <taxon>Eukaryota</taxon>
        <taxon>Metazoa</taxon>
        <taxon>Spiralia</taxon>
        <taxon>Gnathifera</taxon>
        <taxon>Rotifera</taxon>
        <taxon>Eurotatoria</taxon>
        <taxon>Bdelloidea</taxon>
        <taxon>Philodinida</taxon>
        <taxon>Philodinidae</taxon>
        <taxon>Rotaria</taxon>
    </lineage>
</organism>
<feature type="domain" description="DNA2/NAM7 helicase helicase" evidence="1">
    <location>
        <begin position="60"/>
        <end position="111"/>
    </location>
</feature>
<protein>
    <submittedName>
        <fullName evidence="3">Uncharacterized protein</fullName>
    </submittedName>
</protein>
<feature type="domain" description="DNA2/NAM7 helicase-like C-terminal" evidence="2">
    <location>
        <begin position="118"/>
        <end position="208"/>
    </location>
</feature>
<dbReference type="InterPro" id="IPR045055">
    <property type="entry name" value="DNA2/NAM7-like"/>
</dbReference>
<evidence type="ECO:0000259" key="1">
    <source>
        <dbReference type="Pfam" id="PF13086"/>
    </source>
</evidence>
<evidence type="ECO:0000313" key="3">
    <source>
        <dbReference type="EMBL" id="CAF5195735.1"/>
    </source>
</evidence>
<dbReference type="SUPFAM" id="SSF52540">
    <property type="entry name" value="P-loop containing nucleoside triphosphate hydrolases"/>
    <property type="match status" value="1"/>
</dbReference>
<dbReference type="AlphaFoldDB" id="A0A8S3I7P0"/>
<dbReference type="GO" id="GO:0016604">
    <property type="term" value="C:nuclear body"/>
    <property type="evidence" value="ECO:0007669"/>
    <property type="project" value="TreeGrafter"/>
</dbReference>
<reference evidence="3" key="1">
    <citation type="submission" date="2021-02" db="EMBL/GenBank/DDBJ databases">
        <authorList>
            <person name="Nowell W R."/>
        </authorList>
    </citation>
    <scope>NUCLEOTIDE SEQUENCE</scope>
</reference>
<dbReference type="PANTHER" id="PTHR10887:SF495">
    <property type="entry name" value="HELICASE SENATAXIN ISOFORM X1-RELATED"/>
    <property type="match status" value="1"/>
</dbReference>
<gene>
    <name evidence="3" type="ORF">SMN809_LOCUS73905</name>
</gene>
<dbReference type="InterPro" id="IPR041677">
    <property type="entry name" value="DNA2/NAM7_AAA_11"/>
</dbReference>
<feature type="non-terminal residue" evidence="3">
    <location>
        <position position="1"/>
    </location>
</feature>
<dbReference type="GO" id="GO:0004386">
    <property type="term" value="F:helicase activity"/>
    <property type="evidence" value="ECO:0007669"/>
    <property type="project" value="InterPro"/>
</dbReference>
<dbReference type="GO" id="GO:0006369">
    <property type="term" value="P:termination of RNA polymerase II transcription"/>
    <property type="evidence" value="ECO:0007669"/>
    <property type="project" value="TreeGrafter"/>
</dbReference>
<dbReference type="Pfam" id="PF13087">
    <property type="entry name" value="AAA_12"/>
    <property type="match status" value="1"/>
</dbReference>
<dbReference type="Proteomes" id="UP000676336">
    <property type="component" value="Unassembled WGS sequence"/>
</dbReference>
<evidence type="ECO:0000259" key="2">
    <source>
        <dbReference type="Pfam" id="PF13087"/>
    </source>
</evidence>
<dbReference type="Gene3D" id="3.40.50.300">
    <property type="entry name" value="P-loop containing nucleotide triphosphate hydrolases"/>
    <property type="match status" value="2"/>
</dbReference>
<dbReference type="InterPro" id="IPR027417">
    <property type="entry name" value="P-loop_NTPase"/>
</dbReference>
<evidence type="ECO:0000313" key="4">
    <source>
        <dbReference type="Proteomes" id="UP000676336"/>
    </source>
</evidence>
<dbReference type="InterPro" id="IPR041679">
    <property type="entry name" value="DNA2/NAM7-like_C"/>
</dbReference>
<accession>A0A8S3I7P0</accession>